<dbReference type="EMBL" id="JALMLT010000001">
    <property type="protein sequence ID" value="MDT8757157.1"/>
    <property type="molecule type" value="Genomic_DNA"/>
</dbReference>
<accession>A0ABU3N059</accession>
<comment type="caution">
    <text evidence="4">The sequence shown here is derived from an EMBL/GenBank/DDBJ whole genome shotgun (WGS) entry which is preliminary data.</text>
</comment>
<gene>
    <name evidence="4" type="ORF">MZO42_00465</name>
</gene>
<reference evidence="4" key="1">
    <citation type="submission" date="2022-04" db="EMBL/GenBank/DDBJ databases">
        <title>Tomato heritable bacteria conferring resistance against bacterial wilt.</title>
        <authorList>
            <person name="Yin J."/>
        </authorList>
    </citation>
    <scope>NUCLEOTIDE SEQUENCE</scope>
    <source>
        <strain evidence="4">Cra20</strain>
    </source>
</reference>
<evidence type="ECO:0000256" key="1">
    <source>
        <dbReference type="SAM" id="MobiDB-lite"/>
    </source>
</evidence>
<feature type="signal peptide" evidence="3">
    <location>
        <begin position="1"/>
        <end position="25"/>
    </location>
</feature>
<feature type="compositionally biased region" description="Low complexity" evidence="1">
    <location>
        <begin position="89"/>
        <end position="163"/>
    </location>
</feature>
<feature type="chain" id="PRO_5046198281" description="LPXTG cell wall anchor domain-containing protein" evidence="3">
    <location>
        <begin position="26"/>
        <end position="448"/>
    </location>
</feature>
<evidence type="ECO:0000256" key="2">
    <source>
        <dbReference type="SAM" id="Phobius"/>
    </source>
</evidence>
<evidence type="ECO:0000313" key="4">
    <source>
        <dbReference type="EMBL" id="MDT8757157.1"/>
    </source>
</evidence>
<keyword evidence="2" id="KW-0472">Membrane</keyword>
<proteinExistence type="predicted"/>
<feature type="region of interest" description="Disordered" evidence="1">
    <location>
        <begin position="408"/>
        <end position="429"/>
    </location>
</feature>
<sequence>MKKPHARPRAALLIGAALLATPAFAQDAPTQTVTPPPIAATPPQAQAPVPAPRIEMAPSAPIVQPAPPPGPRPETVTEAAAPRAERAATRTTQTRQTVRQTSRAAAPVRDAAPAPAPAAAPAAPAAQAPAAAEPAAPVAAAPAPAAETAAPPTAETTTTRTETNNGPGLAWPWIVGGLLLLAAAAAALLLTRRRRDEDEVVEAYEEPVAPRAYEAPVAPVAVAPRAEPIVAPRREPELSPFMAATAAATAAPAAMPVAAESESVEAHVEAELAEPESEDLAGVTDAPAPVSNRPWLEFGLRPVRAGTSEEEALVDVELTVGNAGDVPARDVRISTFMLADAETNEMEDLLINRAADAAVPPVTIAPGDGTRVDAHLAVPKGELGRVFNPVVVAEARYTLPDGREGRTSAKFKIGRPSPVSDGVGPIGATRPHIVDNVEAELLGTPEHA</sequence>
<organism evidence="4">
    <name type="scientific">Sphingomonas psychrotolerans</name>
    <dbReference type="NCBI Taxonomy" id="1327635"/>
    <lineage>
        <taxon>Bacteria</taxon>
        <taxon>Pseudomonadati</taxon>
        <taxon>Pseudomonadota</taxon>
        <taxon>Alphaproteobacteria</taxon>
        <taxon>Sphingomonadales</taxon>
        <taxon>Sphingomonadaceae</taxon>
        <taxon>Sphingomonas</taxon>
    </lineage>
</organism>
<feature type="compositionally biased region" description="Low complexity" evidence="1">
    <location>
        <begin position="73"/>
        <end position="82"/>
    </location>
</feature>
<protein>
    <recommendedName>
        <fullName evidence="5">LPXTG cell wall anchor domain-containing protein</fullName>
    </recommendedName>
</protein>
<evidence type="ECO:0008006" key="5">
    <source>
        <dbReference type="Google" id="ProtNLM"/>
    </source>
</evidence>
<keyword evidence="3" id="KW-0732">Signal</keyword>
<keyword evidence="2" id="KW-0812">Transmembrane</keyword>
<evidence type="ECO:0000256" key="3">
    <source>
        <dbReference type="SAM" id="SignalP"/>
    </source>
</evidence>
<keyword evidence="2" id="KW-1133">Transmembrane helix</keyword>
<feature type="transmembrane region" description="Helical" evidence="2">
    <location>
        <begin position="170"/>
        <end position="190"/>
    </location>
</feature>
<feature type="region of interest" description="Disordered" evidence="1">
    <location>
        <begin position="27"/>
        <end position="167"/>
    </location>
</feature>
<name>A0ABU3N059_9SPHN</name>